<reference evidence="6" key="1">
    <citation type="submission" date="2021-01" db="EMBL/GenBank/DDBJ databases">
        <authorList>
            <person name="Corre E."/>
            <person name="Pelletier E."/>
            <person name="Niang G."/>
            <person name="Scheremetjew M."/>
            <person name="Finn R."/>
            <person name="Kale V."/>
            <person name="Holt S."/>
            <person name="Cochrane G."/>
            <person name="Meng A."/>
            <person name="Brown T."/>
            <person name="Cohen L."/>
        </authorList>
    </citation>
    <scope>NUCLEOTIDE SEQUENCE</scope>
    <source>
        <strain evidence="6">GSO104</strain>
    </source>
</reference>
<sequence length="128" mass="14941">MDGVVRTVVGYTGGSEPNPTYSNIKDATEAILVEFDPSVVSYEDILLEWSKQHSPYFPQKTQYRSAIFYRTEEQRALALERVQALEKKAELQDRNVFVSVEEVGPFYQAEEYHQDFLKKQTRSRWLQV</sequence>
<dbReference type="InterPro" id="IPR002569">
    <property type="entry name" value="Met_Sox_Rdtase_MsrA_dom"/>
</dbReference>
<comment type="similarity">
    <text evidence="1">Belongs to the MsrA Met sulfoxide reductase family.</text>
</comment>
<evidence type="ECO:0000256" key="3">
    <source>
        <dbReference type="ARBA" id="ARBA00023002"/>
    </source>
</evidence>
<dbReference type="EC" id="1.8.4.11" evidence="2"/>
<dbReference type="GO" id="GO:0008113">
    <property type="term" value="F:peptide-methionine (S)-S-oxide reductase activity"/>
    <property type="evidence" value="ECO:0007669"/>
    <property type="project" value="UniProtKB-EC"/>
</dbReference>
<evidence type="ECO:0000256" key="1">
    <source>
        <dbReference type="ARBA" id="ARBA00005591"/>
    </source>
</evidence>
<dbReference type="PANTHER" id="PTHR43774">
    <property type="entry name" value="PEPTIDE METHIONINE SULFOXIDE REDUCTASE"/>
    <property type="match status" value="1"/>
</dbReference>
<name>A0A6S8XGF1_9STRA</name>
<proteinExistence type="inferred from homology"/>
<keyword evidence="3" id="KW-0560">Oxidoreductase</keyword>
<feature type="domain" description="Peptide methionine sulphoxide reductase MsrA" evidence="5">
    <location>
        <begin position="2"/>
        <end position="122"/>
    </location>
</feature>
<dbReference type="PANTHER" id="PTHR43774:SF1">
    <property type="entry name" value="PEPTIDE METHIONINE SULFOXIDE REDUCTASE MSRA 2"/>
    <property type="match status" value="1"/>
</dbReference>
<accession>A0A6S8XGF1</accession>
<organism evidence="6">
    <name type="scientific">Ditylum brightwellii</name>
    <dbReference type="NCBI Taxonomy" id="49249"/>
    <lineage>
        <taxon>Eukaryota</taxon>
        <taxon>Sar</taxon>
        <taxon>Stramenopiles</taxon>
        <taxon>Ochrophyta</taxon>
        <taxon>Bacillariophyta</taxon>
        <taxon>Mediophyceae</taxon>
        <taxon>Lithodesmiophycidae</taxon>
        <taxon>Lithodesmiales</taxon>
        <taxon>Lithodesmiaceae</taxon>
        <taxon>Ditylum</taxon>
    </lineage>
</organism>
<dbReference type="Gene3D" id="3.30.1060.10">
    <property type="entry name" value="Peptide methionine sulphoxide reductase MsrA"/>
    <property type="match status" value="1"/>
</dbReference>
<protein>
    <recommendedName>
        <fullName evidence="2">peptide-methionine (S)-S-oxide reductase</fullName>
        <ecNumber evidence="2">1.8.4.11</ecNumber>
    </recommendedName>
    <alternativeName>
        <fullName evidence="4">Peptide-methionine (S)-S-oxide reductase</fullName>
    </alternativeName>
</protein>
<dbReference type="InterPro" id="IPR036509">
    <property type="entry name" value="Met_Sox_Rdtase_MsrA_sf"/>
</dbReference>
<dbReference type="EMBL" id="HBNS01055194">
    <property type="protein sequence ID" value="CAE4657845.1"/>
    <property type="molecule type" value="Transcribed_RNA"/>
</dbReference>
<dbReference type="AlphaFoldDB" id="A0A6S8XGF1"/>
<evidence type="ECO:0000259" key="5">
    <source>
        <dbReference type="Pfam" id="PF01625"/>
    </source>
</evidence>
<evidence type="ECO:0000256" key="2">
    <source>
        <dbReference type="ARBA" id="ARBA00012502"/>
    </source>
</evidence>
<evidence type="ECO:0000256" key="4">
    <source>
        <dbReference type="ARBA" id="ARBA00030643"/>
    </source>
</evidence>
<dbReference type="SUPFAM" id="SSF55068">
    <property type="entry name" value="Peptide methionine sulfoxide reductase"/>
    <property type="match status" value="1"/>
</dbReference>
<evidence type="ECO:0000313" key="6">
    <source>
        <dbReference type="EMBL" id="CAE4657845.1"/>
    </source>
</evidence>
<gene>
    <name evidence="6" type="ORF">DBRI00130_LOCUS39950</name>
</gene>
<dbReference type="Pfam" id="PF01625">
    <property type="entry name" value="PMSR"/>
    <property type="match status" value="1"/>
</dbReference>